<dbReference type="AlphaFoldDB" id="A0A644Z9U0"/>
<name>A0A644Z9U0_9ZZZZ</name>
<sequence>MGFEHKIELADIGKLAFAAPGAGNGPLPDIGYKLVVFHLLHGDIGNALRL</sequence>
<accession>A0A644Z9U0</accession>
<gene>
    <name evidence="1" type="ORF">SDC9_84076</name>
</gene>
<organism evidence="1">
    <name type="scientific">bioreactor metagenome</name>
    <dbReference type="NCBI Taxonomy" id="1076179"/>
    <lineage>
        <taxon>unclassified sequences</taxon>
        <taxon>metagenomes</taxon>
        <taxon>ecological metagenomes</taxon>
    </lineage>
</organism>
<comment type="caution">
    <text evidence="1">The sequence shown here is derived from an EMBL/GenBank/DDBJ whole genome shotgun (WGS) entry which is preliminary data.</text>
</comment>
<evidence type="ECO:0000313" key="1">
    <source>
        <dbReference type="EMBL" id="MPM37459.1"/>
    </source>
</evidence>
<dbReference type="EMBL" id="VSSQ01007953">
    <property type="protein sequence ID" value="MPM37459.1"/>
    <property type="molecule type" value="Genomic_DNA"/>
</dbReference>
<protein>
    <submittedName>
        <fullName evidence="1">Uncharacterized protein</fullName>
    </submittedName>
</protein>
<reference evidence="1" key="1">
    <citation type="submission" date="2019-08" db="EMBL/GenBank/DDBJ databases">
        <authorList>
            <person name="Kucharzyk K."/>
            <person name="Murdoch R.W."/>
            <person name="Higgins S."/>
            <person name="Loffler F."/>
        </authorList>
    </citation>
    <scope>NUCLEOTIDE SEQUENCE</scope>
</reference>
<proteinExistence type="predicted"/>